<protein>
    <submittedName>
        <fullName evidence="8">Cytochrome P450</fullName>
    </submittedName>
</protein>
<sequence>MTTTPQLPILTAEPPAILRLSPLLRELQDRTPLCKVRTPAGDEAWLVTRHAELKELLLDERLGRSHPDPASAPRYVKNPFFDLLITDDDPDTARKVHAETRTVLTPHFSARRVRDLKPRVAALAEAVLESFTAQGPPADLHAHFSVPFSLRVLCELIGVPATEQQRLTALLHRMGGLDDRQSVTEGQQDLFGYLGELADRKRADPGDDVISRLCASEVAPERIGPLSAGLLFAGLDSVASHIDLGVILLATDAERRAAVLRDAELMSQAVEEVLRSAKAGGSVLPRYAAADVELAGVTIRAGDLVLLDFTLANFDRQVFDRPEEFDPTRSPNPHLTFGYGMWHCVGAPLARLELKTAYNLLLSRLPGLRLETRVDELRLLGGQLSGGLTELPVTW</sequence>
<dbReference type="SUPFAM" id="SSF48264">
    <property type="entry name" value="Cytochrome P450"/>
    <property type="match status" value="1"/>
</dbReference>
<dbReference type="Proteomes" id="UP000292452">
    <property type="component" value="Unassembled WGS sequence"/>
</dbReference>
<comment type="caution">
    <text evidence="8">The sequence shown here is derived from an EMBL/GenBank/DDBJ whole genome shotgun (WGS) entry which is preliminary data.</text>
</comment>
<keyword evidence="6" id="KW-0408">Iron</keyword>
<dbReference type="GO" id="GO:0020037">
    <property type="term" value="F:heme binding"/>
    <property type="evidence" value="ECO:0007669"/>
    <property type="project" value="InterPro"/>
</dbReference>
<dbReference type="Pfam" id="PF00067">
    <property type="entry name" value="p450"/>
    <property type="match status" value="1"/>
</dbReference>
<comment type="similarity">
    <text evidence="2">Belongs to the cytochrome P450 family.</text>
</comment>
<comment type="cofactor">
    <cofactor evidence="1">
        <name>heme</name>
        <dbReference type="ChEBI" id="CHEBI:30413"/>
    </cofactor>
</comment>
<organism evidence="8 9">
    <name type="scientific">Streptomyces kasugaensis</name>
    <dbReference type="NCBI Taxonomy" id="1946"/>
    <lineage>
        <taxon>Bacteria</taxon>
        <taxon>Bacillati</taxon>
        <taxon>Actinomycetota</taxon>
        <taxon>Actinomycetes</taxon>
        <taxon>Kitasatosporales</taxon>
        <taxon>Streptomycetaceae</taxon>
        <taxon>Streptomyces</taxon>
    </lineage>
</organism>
<evidence type="ECO:0000256" key="4">
    <source>
        <dbReference type="ARBA" id="ARBA00022723"/>
    </source>
</evidence>
<dbReference type="RefSeq" id="WP_131122114.1">
    <property type="nucleotide sequence ID" value="NZ_SIXH01000018.1"/>
</dbReference>
<accession>A0A4Q9I030</accession>
<keyword evidence="4" id="KW-0479">Metal-binding</keyword>
<proteinExistence type="inferred from homology"/>
<evidence type="ECO:0000256" key="2">
    <source>
        <dbReference type="ARBA" id="ARBA00010617"/>
    </source>
</evidence>
<dbReference type="Gene3D" id="1.10.630.10">
    <property type="entry name" value="Cytochrome P450"/>
    <property type="match status" value="1"/>
</dbReference>
<dbReference type="PRINTS" id="PR00359">
    <property type="entry name" value="BP450"/>
</dbReference>
<dbReference type="GO" id="GO:0016705">
    <property type="term" value="F:oxidoreductase activity, acting on paired donors, with incorporation or reduction of molecular oxygen"/>
    <property type="evidence" value="ECO:0007669"/>
    <property type="project" value="InterPro"/>
</dbReference>
<evidence type="ECO:0000313" key="9">
    <source>
        <dbReference type="Proteomes" id="UP000292452"/>
    </source>
</evidence>
<dbReference type="InterPro" id="IPR036396">
    <property type="entry name" value="Cyt_P450_sf"/>
</dbReference>
<keyword evidence="7" id="KW-0503">Monooxygenase</keyword>
<keyword evidence="3" id="KW-0349">Heme</keyword>
<dbReference type="AlphaFoldDB" id="A0A4Q9I030"/>
<evidence type="ECO:0000256" key="7">
    <source>
        <dbReference type="ARBA" id="ARBA00023033"/>
    </source>
</evidence>
<name>A0A4Q9I030_STRKA</name>
<dbReference type="PANTHER" id="PTHR46696:SF5">
    <property type="entry name" value="CYTOCHROME P450 BJ-1"/>
    <property type="match status" value="1"/>
</dbReference>
<evidence type="ECO:0000256" key="1">
    <source>
        <dbReference type="ARBA" id="ARBA00001971"/>
    </source>
</evidence>
<evidence type="ECO:0000256" key="5">
    <source>
        <dbReference type="ARBA" id="ARBA00023002"/>
    </source>
</evidence>
<dbReference type="EMBL" id="SIXH01000018">
    <property type="protein sequence ID" value="TBO61008.1"/>
    <property type="molecule type" value="Genomic_DNA"/>
</dbReference>
<evidence type="ECO:0000256" key="6">
    <source>
        <dbReference type="ARBA" id="ARBA00023004"/>
    </source>
</evidence>
<evidence type="ECO:0000313" key="8">
    <source>
        <dbReference type="EMBL" id="TBO61008.1"/>
    </source>
</evidence>
<dbReference type="PANTHER" id="PTHR46696">
    <property type="entry name" value="P450, PUTATIVE (EUROFUNG)-RELATED"/>
    <property type="match status" value="1"/>
</dbReference>
<dbReference type="CDD" id="cd11031">
    <property type="entry name" value="Cyp158A-like"/>
    <property type="match status" value="1"/>
</dbReference>
<reference evidence="8 9" key="1">
    <citation type="submission" date="2019-02" db="EMBL/GenBank/DDBJ databases">
        <title>Draft Genome Sequence of Streptomyces sp. AM-2504, identified by 16S rRNA comparative analysis as a Streptomyces Kasugaensis strain.</title>
        <authorList>
            <person name="Napolioni V."/>
            <person name="Giuliodori A.M."/>
            <person name="Spurio R."/>
            <person name="Fabbretti A."/>
        </authorList>
    </citation>
    <scope>NUCLEOTIDE SEQUENCE [LARGE SCALE GENOMIC DNA]</scope>
    <source>
        <strain evidence="8 9">AM-2504</strain>
    </source>
</reference>
<keyword evidence="5" id="KW-0560">Oxidoreductase</keyword>
<gene>
    <name evidence="8" type="ORF">EYS09_03465</name>
</gene>
<dbReference type="GO" id="GO:0004497">
    <property type="term" value="F:monooxygenase activity"/>
    <property type="evidence" value="ECO:0007669"/>
    <property type="project" value="UniProtKB-KW"/>
</dbReference>
<dbReference type="InterPro" id="IPR001128">
    <property type="entry name" value="Cyt_P450"/>
</dbReference>
<dbReference type="InterPro" id="IPR002397">
    <property type="entry name" value="Cyt_P450_B"/>
</dbReference>
<dbReference type="FunFam" id="1.10.630.10:FF:000018">
    <property type="entry name" value="Cytochrome P450 monooxygenase"/>
    <property type="match status" value="1"/>
</dbReference>
<evidence type="ECO:0000256" key="3">
    <source>
        <dbReference type="ARBA" id="ARBA00022617"/>
    </source>
</evidence>
<keyword evidence="9" id="KW-1185">Reference proteome</keyword>
<dbReference type="GO" id="GO:0005506">
    <property type="term" value="F:iron ion binding"/>
    <property type="evidence" value="ECO:0007669"/>
    <property type="project" value="InterPro"/>
</dbReference>